<sequence length="473" mass="54069">MSIFSDPIKTVDRLFDELSDSINEGVNRLFDKEIKIGVTGFSRGGKTAFITSLVNTILNFGNEGTSDRLPRFQEYETSGIYYGGIASNHDLSVPAFPYHEYYDGLVKPEPLWPVATDNISEIRLEIRFRENRLLMPGEHRSLYLDIWDYPGEWLIDLVLLDLSYEDFSSMMLSQVRKLSSIIPQSKELLALGDRLDPCKSPDPRLLKESVEQYVQWLLDCKRAGMSLIVPSRQVLPGNLLGAPIIEFMPWLWVIPSSYSKDSLYGVMKKRYDSYKKDIVENFYETMFSKLDRQVILIDCFAALNGGREAFVNVNDTFETLLKNFSYGENNLLQRIFSPKIDKVIFAATKADQVTYDEEKHLLSLLRSMVTSASHEIRGQSTNCQYMVLSSIAATKCLEVNYQGRNTQVLSTGREGDNYFYPGSVPSQWSEQSMADFQKHFIMRQLPPPLMNPGDPIPNINMDVMLSYLLKDKL</sequence>
<dbReference type="Proteomes" id="UP000243374">
    <property type="component" value="Unassembled WGS sequence"/>
</dbReference>
<evidence type="ECO:0000313" key="2">
    <source>
        <dbReference type="Proteomes" id="UP000243374"/>
    </source>
</evidence>
<gene>
    <name evidence="1" type="ORF">SAMN04487865_103812</name>
</gene>
<dbReference type="PIRSF" id="PIRSF019381">
    <property type="entry name" value="YcjX"/>
    <property type="match status" value="1"/>
</dbReference>
<keyword evidence="2" id="KW-1185">Reference proteome</keyword>
<accession>A0A662ZAE9</accession>
<dbReference type="InterPro" id="IPR007413">
    <property type="entry name" value="YcjX-like"/>
</dbReference>
<dbReference type="Pfam" id="PF04317">
    <property type="entry name" value="DUF463"/>
    <property type="match status" value="1"/>
</dbReference>
<dbReference type="AlphaFoldDB" id="A0A662ZAE9"/>
<proteinExistence type="predicted"/>
<evidence type="ECO:0000313" key="1">
    <source>
        <dbReference type="EMBL" id="SFK21242.1"/>
    </source>
</evidence>
<dbReference type="PANTHER" id="PTHR38605">
    <property type="entry name" value="ATPASE-RELATED"/>
    <property type="match status" value="1"/>
</dbReference>
<dbReference type="PANTHER" id="PTHR38605:SF1">
    <property type="entry name" value="ATPASE"/>
    <property type="match status" value="1"/>
</dbReference>
<evidence type="ECO:0008006" key="3">
    <source>
        <dbReference type="Google" id="ProtNLM"/>
    </source>
</evidence>
<name>A0A662ZAE9_9GAMM</name>
<dbReference type="EMBL" id="FOSF01000038">
    <property type="protein sequence ID" value="SFK21242.1"/>
    <property type="molecule type" value="Genomic_DNA"/>
</dbReference>
<organism evidence="1 2">
    <name type="scientific">Succinivibrio dextrinosolvens</name>
    <dbReference type="NCBI Taxonomy" id="83771"/>
    <lineage>
        <taxon>Bacteria</taxon>
        <taxon>Pseudomonadati</taxon>
        <taxon>Pseudomonadota</taxon>
        <taxon>Gammaproteobacteria</taxon>
        <taxon>Aeromonadales</taxon>
        <taxon>Succinivibrionaceae</taxon>
        <taxon>Succinivibrio</taxon>
    </lineage>
</organism>
<reference evidence="1 2" key="1">
    <citation type="submission" date="2016-10" db="EMBL/GenBank/DDBJ databases">
        <authorList>
            <person name="Varghese N."/>
            <person name="Submissions S."/>
        </authorList>
    </citation>
    <scope>NUCLEOTIDE SEQUENCE [LARGE SCALE GENOMIC DNA]</scope>
    <source>
        <strain evidence="1 2">22B</strain>
    </source>
</reference>
<protein>
    <recommendedName>
        <fullName evidence="3">YcjX family protein</fullName>
    </recommendedName>
</protein>
<dbReference type="RefSeq" id="WP_074841035.1">
    <property type="nucleotide sequence ID" value="NZ_CP047056.1"/>
</dbReference>
<dbReference type="OrthoDB" id="9777645at2"/>